<dbReference type="AlphaFoldDB" id="A0A7U5RUJ9"/>
<dbReference type="SUPFAM" id="SSF51004">
    <property type="entry name" value="C-terminal (heme d1) domain of cytochrome cd1-nitrite reductase"/>
    <property type="match status" value="1"/>
</dbReference>
<dbReference type="PANTHER" id="PTHR47197">
    <property type="entry name" value="PROTEIN NIRF"/>
    <property type="match status" value="1"/>
</dbReference>
<dbReference type="InterPro" id="IPR051200">
    <property type="entry name" value="Host-pathogen_enzymatic-act"/>
</dbReference>
<dbReference type="InterPro" id="IPR011048">
    <property type="entry name" value="Haem_d1_sf"/>
</dbReference>
<dbReference type="Proteomes" id="UP000198286">
    <property type="component" value="Chromosome"/>
</dbReference>
<name>A0A7U5RUJ9_MYCIT</name>
<accession>A0A7U5RUJ9</accession>
<reference evidence="1 2" key="1">
    <citation type="journal article" date="2017" name="Lancet Infect. Dis.">
        <title>Global outbreak of severe Mycobacterium chimaera disease after cardiac surgery: a molecular epidemiological study.</title>
        <authorList>
            <person name="van Ingen J."/>
            <person name="Kohl T."/>
            <person name="Kranzer K."/>
            <person name="Hasse B."/>
            <person name="Keller P."/>
            <person name="Szafranska A."/>
            <person name="Hillemann D."/>
            <person name="Chand M."/>
            <person name="Schreiber P."/>
            <person name="Sommerstein R."/>
            <person name="Berger C."/>
            <person name="Genoni M."/>
            <person name="Ruegg C."/>
            <person name="Troillet N."/>
            <person name="Widmer A.F."/>
            <person name="Becker S.L."/>
            <person name="Herrmann M."/>
            <person name="Eckmanns T."/>
            <person name="Haller S."/>
            <person name="Hoeller C."/>
            <person name="Debast S.B."/>
            <person name="Wolfhagen M.J."/>
            <person name="Hopman J."/>
            <person name="Kluytmans J."/>
            <person name="Langelaar M."/>
            <person name="Notermans D.W."/>
            <person name="ten Oever J."/>
            <person name="van den Barselaar P."/>
            <person name="Vonk A.B.A."/>
            <person name="Vos M.C."/>
            <person name="Ahmed N."/>
            <person name="Brown T."/>
            <person name="Crook D."/>
            <person name="Lamagni T."/>
            <person name="Phin N."/>
            <person name="Smith E.G."/>
            <person name="Zambon M."/>
            <person name="Serr A."/>
            <person name="Goetting T."/>
            <person name="Ebner W."/>
            <person name="Thuermer A."/>
            <person name="Utpatel C."/>
            <person name="Sproer C."/>
            <person name="Bunk B."/>
            <person name="Nubel U."/>
            <person name="Bloemberg G."/>
            <person name="Bottger E."/>
            <person name="Niemann S."/>
            <person name="Wagner D."/>
            <person name="Sax H."/>
        </authorList>
    </citation>
    <scope>NUCLEOTIDE SEQUENCE [LARGE SCALE GENOMIC DNA]</scope>
    <source>
        <strain evidence="1 2">ZUERICH-2</strain>
    </source>
</reference>
<dbReference type="InterPro" id="IPR015943">
    <property type="entry name" value="WD40/YVTN_repeat-like_dom_sf"/>
</dbReference>
<organism evidence="1 2">
    <name type="scientific">Mycobacterium intracellulare subsp. chimaera</name>
    <dbReference type="NCBI Taxonomy" id="222805"/>
    <lineage>
        <taxon>Bacteria</taxon>
        <taxon>Bacillati</taxon>
        <taxon>Actinomycetota</taxon>
        <taxon>Actinomycetes</taxon>
        <taxon>Mycobacteriales</taxon>
        <taxon>Mycobacteriaceae</taxon>
        <taxon>Mycobacterium</taxon>
        <taxon>Mycobacterium avium complex (MAC)</taxon>
    </lineage>
</organism>
<protein>
    <submittedName>
        <fullName evidence="1">YVTN family beta-propeller repeat protein</fullName>
    </submittedName>
</protein>
<dbReference type="NCBIfam" id="TIGR02276">
    <property type="entry name" value="beta_rpt_yvtn"/>
    <property type="match status" value="1"/>
</dbReference>
<evidence type="ECO:0000313" key="1">
    <source>
        <dbReference type="EMBL" id="ASL13855.1"/>
    </source>
</evidence>
<dbReference type="PANTHER" id="PTHR47197:SF3">
    <property type="entry name" value="DIHYDRO-HEME D1 DEHYDROGENASE"/>
    <property type="match status" value="1"/>
</dbReference>
<dbReference type="Gene3D" id="2.130.10.10">
    <property type="entry name" value="YVTN repeat-like/Quinoprotein amine dehydrogenase"/>
    <property type="match status" value="2"/>
</dbReference>
<gene>
    <name evidence="1" type="ORF">MYCOZU2_01419</name>
</gene>
<evidence type="ECO:0000313" key="2">
    <source>
        <dbReference type="Proteomes" id="UP000198286"/>
    </source>
</evidence>
<proteinExistence type="predicted"/>
<sequence length="394" mass="41107">MDPEAKSSRACDVVTLAPRADEHSKGGTSVSDAYDPTAAGFEVDNTAVVRVPVHNGPISDIDISADGRRLLVTNYGRDAVSVIDAHTLRVSSIIAGLSEPSTVAMSGADANYAYVSTATAAYDAIEVIDVVTNWRIATHRLAHSVSDLTVGPDGKYLYASRNAVRGADVTVLDTTTGELEVIELSSAPGTTTACVRVSADGRRLYVGVNGPNGGSLAVVETRTRSDGGRVGGRSRVVCTIELGLPVRDVALSNDGGTAYVASCGPVVGSVLDVIDTQANKIVKTHKINEITGPLTRMTLSRDGERAYLVSDDRVTVLGTRTQDVIGEVTVSKNPSCVRESPDGRHLFVADYSGVLTAARIASAAAPQRGGADYADVPAAAGWVFDVPQWEPALA</sequence>
<dbReference type="EMBL" id="CP015267">
    <property type="protein sequence ID" value="ASL13855.1"/>
    <property type="molecule type" value="Genomic_DNA"/>
</dbReference>
<dbReference type="InterPro" id="IPR011964">
    <property type="entry name" value="YVTN_b-propeller_repeat"/>
</dbReference>